<evidence type="ECO:0008006" key="3">
    <source>
        <dbReference type="Google" id="ProtNLM"/>
    </source>
</evidence>
<reference evidence="1 2" key="1">
    <citation type="journal article" date="2015" name="Nature">
        <title>rRNA introns, odd ribosomes, and small enigmatic genomes across a large radiation of phyla.</title>
        <authorList>
            <person name="Brown C.T."/>
            <person name="Hug L.A."/>
            <person name="Thomas B.C."/>
            <person name="Sharon I."/>
            <person name="Castelle C.J."/>
            <person name="Singh A."/>
            <person name="Wilkins M.J."/>
            <person name="Williams K.H."/>
            <person name="Banfield J.F."/>
        </authorList>
    </citation>
    <scope>NUCLEOTIDE SEQUENCE [LARGE SCALE GENOMIC DNA]</scope>
</reference>
<gene>
    <name evidence="1" type="ORF">UU84_C0033G0001</name>
</gene>
<accession>A0A0G1AKR1</accession>
<comment type="caution">
    <text evidence="1">The sequence shown here is derived from an EMBL/GenBank/DDBJ whole genome shotgun (WGS) entry which is preliminary data.</text>
</comment>
<evidence type="ECO:0000313" key="1">
    <source>
        <dbReference type="EMBL" id="KKS25873.1"/>
    </source>
</evidence>
<dbReference type="Proteomes" id="UP000033859">
    <property type="component" value="Unassembled WGS sequence"/>
</dbReference>
<organism evidence="1 2">
    <name type="scientific">Candidatus Yanofskybacteria bacterium GW2011_GWC2_41_9</name>
    <dbReference type="NCBI Taxonomy" id="1619029"/>
    <lineage>
        <taxon>Bacteria</taxon>
        <taxon>Candidatus Yanofskyibacteriota</taxon>
    </lineage>
</organism>
<dbReference type="AlphaFoldDB" id="A0A0G1AKR1"/>
<proteinExistence type="predicted"/>
<dbReference type="EMBL" id="LCCE01000033">
    <property type="protein sequence ID" value="KKS25873.1"/>
    <property type="molecule type" value="Genomic_DNA"/>
</dbReference>
<protein>
    <recommendedName>
        <fullName evidence="3">Cadherin domain-containing protein</fullName>
    </recommendedName>
</protein>
<feature type="non-terminal residue" evidence="1">
    <location>
        <position position="1"/>
    </location>
</feature>
<sequence>TAGILSINVTTDMDGSKYIELTVDDNTPGNIKSGILEVNIQAVNDPPQFVNLQNRTLNVTQLFDYIINITDEENNYPYSFNITFLNCSVAQWSTRNCSTSEGRELFNSSQYNSNGTALNISFTPIKNDAGNYTINFTVTDLNNVNNPKNASTSQVVVFEVLNVNSVPYFNYVCGNEMNGSENSLFNCYINASDIDETSNLTITANETWFKFNGTESNSLTLPVNISRPRFL</sequence>
<name>A0A0G1AKR1_9BACT</name>
<evidence type="ECO:0000313" key="2">
    <source>
        <dbReference type="Proteomes" id="UP000033859"/>
    </source>
</evidence>